<protein>
    <submittedName>
        <fullName evidence="1">Uncharacterized protein</fullName>
    </submittedName>
</protein>
<evidence type="ECO:0000313" key="2">
    <source>
        <dbReference type="Proteomes" id="UP000796761"/>
    </source>
</evidence>
<keyword evidence="2" id="KW-1185">Reference proteome</keyword>
<accession>A0A8K1GP01</accession>
<organism evidence="1 2">
    <name type="scientific">Zosterops borbonicus</name>
    <dbReference type="NCBI Taxonomy" id="364589"/>
    <lineage>
        <taxon>Eukaryota</taxon>
        <taxon>Metazoa</taxon>
        <taxon>Chordata</taxon>
        <taxon>Craniata</taxon>
        <taxon>Vertebrata</taxon>
        <taxon>Euteleostomi</taxon>
        <taxon>Archelosauria</taxon>
        <taxon>Archosauria</taxon>
        <taxon>Dinosauria</taxon>
        <taxon>Saurischia</taxon>
        <taxon>Theropoda</taxon>
        <taxon>Coelurosauria</taxon>
        <taxon>Aves</taxon>
        <taxon>Neognathae</taxon>
        <taxon>Neoaves</taxon>
        <taxon>Telluraves</taxon>
        <taxon>Australaves</taxon>
        <taxon>Passeriformes</taxon>
        <taxon>Sylvioidea</taxon>
        <taxon>Zosteropidae</taxon>
        <taxon>Zosterops</taxon>
    </lineage>
</organism>
<dbReference type="EMBL" id="SWJQ01000116">
    <property type="protein sequence ID" value="TRZ21688.1"/>
    <property type="molecule type" value="Genomic_DNA"/>
</dbReference>
<dbReference type="OrthoDB" id="276744at2759"/>
<reference evidence="1" key="1">
    <citation type="submission" date="2019-04" db="EMBL/GenBank/DDBJ databases">
        <title>Genome assembly of Zosterops borbonicus 15179.</title>
        <authorList>
            <person name="Leroy T."/>
            <person name="Anselmetti Y."/>
            <person name="Tilak M.-K."/>
            <person name="Nabholz B."/>
        </authorList>
    </citation>
    <scope>NUCLEOTIDE SEQUENCE</scope>
    <source>
        <strain evidence="1">HGM_15179</strain>
        <tissue evidence="1">Muscle</tissue>
    </source>
</reference>
<dbReference type="PANTHER" id="PTHR33332">
    <property type="entry name" value="REVERSE TRANSCRIPTASE DOMAIN-CONTAINING PROTEIN"/>
    <property type="match status" value="1"/>
</dbReference>
<name>A0A8K1GP01_9PASS</name>
<sequence length="131" mass="14870">MCNQMAKVANGILAYISNSVVSRATEVIVPLYWVLVRPHLNSCVQFWVSQCKKDTEVLERVQRWATELVKGLEHNSDEEWLMELGLFSLEKSLGEMLSLSPTPERRLEQGGVCLFSLVTSKRTRGNCLNLD</sequence>
<dbReference type="AlphaFoldDB" id="A0A8K1GP01"/>
<proteinExistence type="predicted"/>
<comment type="caution">
    <text evidence="1">The sequence shown here is derived from an EMBL/GenBank/DDBJ whole genome shotgun (WGS) entry which is preliminary data.</text>
</comment>
<evidence type="ECO:0000313" key="1">
    <source>
        <dbReference type="EMBL" id="TRZ21688.1"/>
    </source>
</evidence>
<gene>
    <name evidence="1" type="ORF">HGM15179_005408</name>
</gene>
<dbReference type="Proteomes" id="UP000796761">
    <property type="component" value="Unassembled WGS sequence"/>
</dbReference>